<feature type="transmembrane region" description="Helical" evidence="7">
    <location>
        <begin position="210"/>
        <end position="231"/>
    </location>
</feature>
<keyword evidence="5 7" id="KW-1133">Transmembrane helix</keyword>
<dbReference type="RefSeq" id="WP_205459547.1">
    <property type="nucleotide sequence ID" value="NZ_JAFHKK010000021.1"/>
</dbReference>
<keyword evidence="3" id="KW-1003">Cell membrane</keyword>
<reference evidence="8 9" key="3">
    <citation type="submission" date="2021-02" db="EMBL/GenBank/DDBJ databases">
        <authorList>
            <person name="Merkel A.Y."/>
        </authorList>
    </citation>
    <scope>NUCLEOTIDE SEQUENCE [LARGE SCALE GENOMIC DNA]</scope>
    <source>
        <strain evidence="8 9">T05b</strain>
    </source>
</reference>
<evidence type="ECO:0000313" key="8">
    <source>
        <dbReference type="EMBL" id="MBN2965001.1"/>
    </source>
</evidence>
<organism evidence="8 9">
    <name type="scientific">Sulfurospirillum tamanense</name>
    <dbReference type="NCBI Taxonomy" id="2813362"/>
    <lineage>
        <taxon>Bacteria</taxon>
        <taxon>Pseudomonadati</taxon>
        <taxon>Campylobacterota</taxon>
        <taxon>Epsilonproteobacteria</taxon>
        <taxon>Campylobacterales</taxon>
        <taxon>Sulfurospirillaceae</taxon>
        <taxon>Sulfurospirillum</taxon>
    </lineage>
</organism>
<feature type="transmembrane region" description="Helical" evidence="7">
    <location>
        <begin position="150"/>
        <end position="170"/>
    </location>
</feature>
<dbReference type="InterPro" id="IPR018383">
    <property type="entry name" value="UPF0324_pro"/>
</dbReference>
<keyword evidence="9" id="KW-1185">Reference proteome</keyword>
<protein>
    <submittedName>
        <fullName evidence="8">Sulfate exporter family transporter</fullName>
    </submittedName>
</protein>
<dbReference type="PANTHER" id="PTHR30106">
    <property type="entry name" value="INNER MEMBRANE PROTEIN YEIH-RELATED"/>
    <property type="match status" value="1"/>
</dbReference>
<keyword evidence="4 7" id="KW-0812">Transmembrane</keyword>
<reference evidence="9" key="2">
    <citation type="submission" date="2021-02" db="EMBL/GenBank/DDBJ databases">
        <title>Sulfurospirillum tamanensis sp. nov.</title>
        <authorList>
            <person name="Merkel A.Y."/>
        </authorList>
    </citation>
    <scope>NUCLEOTIDE SEQUENCE [LARGE SCALE GENOMIC DNA]</scope>
    <source>
        <strain evidence="9">T05b</strain>
    </source>
</reference>
<evidence type="ECO:0000256" key="2">
    <source>
        <dbReference type="ARBA" id="ARBA00007977"/>
    </source>
</evidence>
<evidence type="ECO:0000256" key="3">
    <source>
        <dbReference type="ARBA" id="ARBA00022475"/>
    </source>
</evidence>
<evidence type="ECO:0000256" key="5">
    <source>
        <dbReference type="ARBA" id="ARBA00022989"/>
    </source>
</evidence>
<feature type="transmembrane region" description="Helical" evidence="7">
    <location>
        <begin position="300"/>
        <end position="321"/>
    </location>
</feature>
<evidence type="ECO:0000256" key="6">
    <source>
        <dbReference type="ARBA" id="ARBA00023136"/>
    </source>
</evidence>
<comment type="caution">
    <text evidence="8">The sequence shown here is derived from an EMBL/GenBank/DDBJ whole genome shotgun (WGS) entry which is preliminary data.</text>
</comment>
<feature type="transmembrane region" description="Helical" evidence="7">
    <location>
        <begin position="243"/>
        <end position="261"/>
    </location>
</feature>
<comment type="similarity">
    <text evidence="2">Belongs to the UPF0324 family.</text>
</comment>
<comment type="subcellular location">
    <subcellularLocation>
        <location evidence="1">Cell membrane</location>
        <topology evidence="1">Multi-pass membrane protein</topology>
    </subcellularLocation>
</comment>
<feature type="transmembrane region" description="Helical" evidence="7">
    <location>
        <begin position="30"/>
        <end position="47"/>
    </location>
</feature>
<dbReference type="EMBL" id="JAFHKK010000021">
    <property type="protein sequence ID" value="MBN2965001.1"/>
    <property type="molecule type" value="Genomic_DNA"/>
</dbReference>
<dbReference type="Pfam" id="PF03601">
    <property type="entry name" value="Cons_hypoth698"/>
    <property type="match status" value="1"/>
</dbReference>
<evidence type="ECO:0000313" key="9">
    <source>
        <dbReference type="Proteomes" id="UP000703590"/>
    </source>
</evidence>
<evidence type="ECO:0000256" key="7">
    <source>
        <dbReference type="SAM" id="Phobius"/>
    </source>
</evidence>
<dbReference type="Proteomes" id="UP000703590">
    <property type="component" value="Unassembled WGS sequence"/>
</dbReference>
<name>A0ABS2WTN3_9BACT</name>
<gene>
    <name evidence="8" type="ORF">JWV37_09435</name>
</gene>
<reference evidence="8 9" key="1">
    <citation type="submission" date="2021-02" db="EMBL/GenBank/DDBJ databases">
        <title>Sulfurospirillum tamanensis sp. nov.</title>
        <authorList>
            <person name="Frolova A."/>
            <person name="Merkel A."/>
            <person name="Slobodkin A."/>
        </authorList>
    </citation>
    <scope>NUCLEOTIDE SEQUENCE [LARGE SCALE GENOMIC DNA]</scope>
    <source>
        <strain evidence="8 9">T05b</strain>
    </source>
</reference>
<proteinExistence type="inferred from homology"/>
<dbReference type="PANTHER" id="PTHR30106:SF2">
    <property type="entry name" value="UPF0324 INNER MEMBRANE PROTEIN YEIH"/>
    <property type="match status" value="1"/>
</dbReference>
<evidence type="ECO:0000256" key="1">
    <source>
        <dbReference type="ARBA" id="ARBA00004651"/>
    </source>
</evidence>
<sequence length="323" mass="34000">MFWRGLIVLFFLSGLWGGLALVLTAQGYHVSPLITAVLGGMATSAVLPRLGTWLGQSGALKLGTKELLRLGIVLYGLHISLEQVWHVGFAGAGLALLVVTSTLSLGWFLGQKMGLDRHSALLIGAGSAICGAAAVLAVQSVMRSQSEKVVAAVATVVLFGTLGMLVYPWALSGVGNPFVQGLITGGTLHEVAHVVGAGAGLPKEAAEVAVIVKMIRVMFLVPVLFVLLFVFKSKGENGGVREAFPWFALFFLGMVALNSAIEVPFKQVLLEVDTMLLSIAMCALGLNTHTKTLRHMGAKPFLLASVLMVWLVGIGAGVVWVTM</sequence>
<feature type="transmembrane region" description="Helical" evidence="7">
    <location>
        <begin position="84"/>
        <end position="108"/>
    </location>
</feature>
<feature type="transmembrane region" description="Helical" evidence="7">
    <location>
        <begin position="120"/>
        <end position="138"/>
    </location>
</feature>
<accession>A0ABS2WTN3</accession>
<keyword evidence="6 7" id="KW-0472">Membrane</keyword>
<evidence type="ECO:0000256" key="4">
    <source>
        <dbReference type="ARBA" id="ARBA00022692"/>
    </source>
</evidence>